<name>A0ABU7MLF9_9BACT</name>
<keyword evidence="1" id="KW-0175">Coiled coil</keyword>
<keyword evidence="5" id="KW-1185">Reference proteome</keyword>
<reference evidence="4" key="1">
    <citation type="submission" date="2024-01" db="EMBL/GenBank/DDBJ databases">
        <title>Genome sequence of Mycoplasma ciconiae type strain DSM 25251.</title>
        <authorList>
            <person name="Spergser J."/>
        </authorList>
    </citation>
    <scope>NUCLEOTIDE SEQUENCE [LARGE SCALE GENOMIC DNA]</scope>
    <source>
        <strain evidence="4">DSM 25251</strain>
    </source>
</reference>
<accession>A0ABU7MLF9</accession>
<evidence type="ECO:0000256" key="1">
    <source>
        <dbReference type="SAM" id="Coils"/>
    </source>
</evidence>
<feature type="chain" id="PRO_5046197964" description="Peptidase M60 domain-containing protein" evidence="2">
    <location>
        <begin position="23"/>
        <end position="905"/>
    </location>
</feature>
<dbReference type="EMBL" id="JAZDWZ010000005">
    <property type="protein sequence ID" value="MEE3928365.1"/>
    <property type="molecule type" value="Genomic_DNA"/>
</dbReference>
<feature type="domain" description="Peptidase M60" evidence="3">
    <location>
        <begin position="795"/>
        <end position="905"/>
    </location>
</feature>
<feature type="coiled-coil region" evidence="1">
    <location>
        <begin position="268"/>
        <end position="302"/>
    </location>
</feature>
<keyword evidence="2" id="KW-0732">Signal</keyword>
<proteinExistence type="predicted"/>
<dbReference type="Proteomes" id="UP001344817">
    <property type="component" value="Unassembled WGS sequence"/>
</dbReference>
<protein>
    <recommendedName>
        <fullName evidence="3">Peptidase M60 domain-containing protein</fullName>
    </recommendedName>
</protein>
<evidence type="ECO:0000256" key="2">
    <source>
        <dbReference type="SAM" id="SignalP"/>
    </source>
</evidence>
<dbReference type="RefSeq" id="WP_330500776.1">
    <property type="nucleotide sequence ID" value="NZ_JAZDWZ010000005.1"/>
</dbReference>
<evidence type="ECO:0000313" key="5">
    <source>
        <dbReference type="Proteomes" id="UP001344817"/>
    </source>
</evidence>
<feature type="signal peptide" evidence="2">
    <location>
        <begin position="1"/>
        <end position="22"/>
    </location>
</feature>
<gene>
    <name evidence="4" type="ORF">V2E24_02125</name>
</gene>
<dbReference type="InterPro" id="IPR031161">
    <property type="entry name" value="Peptidase_M60_dom"/>
</dbReference>
<comment type="caution">
    <text evidence="4">The sequence shown here is derived from an EMBL/GenBank/DDBJ whole genome shotgun (WGS) entry which is preliminary data.</text>
</comment>
<evidence type="ECO:0000259" key="3">
    <source>
        <dbReference type="PROSITE" id="PS51723"/>
    </source>
</evidence>
<dbReference type="PROSITE" id="PS51723">
    <property type="entry name" value="PEPTIDASE_M60"/>
    <property type="match status" value="1"/>
</dbReference>
<evidence type="ECO:0000313" key="4">
    <source>
        <dbReference type="EMBL" id="MEE3928365.1"/>
    </source>
</evidence>
<feature type="coiled-coil region" evidence="1">
    <location>
        <begin position="67"/>
        <end position="130"/>
    </location>
</feature>
<sequence>MERKSKIIIGASVMTTSVIAAAAATTIISIKNASQKSEELQKIANLRKDFSDQSAIINNALESIKNKSEYKDLYEKFNKSLKDLNSRILSDDISSVEKTLKQITELRNDFNSQKKELDKKIEEQKEYESQVKDFHNLFLTLAHGVEKILEESKLQKFTDLTREIQDFLNIISSLQDNNNLEYLKNEYKNYKDKPSYFSQQLDFMNHERILSNKFEEIKNNYNQNMKSLLDFKNSLIEDEYKDLVSEINEQLSLIQIDDSSYKVTQELIDTFSNKNQQLISLLGKYEEEKLKIDNNLKAYKQSKIENFNKTYSEINEFINDQKNDHPQITQKTKEKIEEIINSFNEDLDVSLIIDLTKQLSDIHELAKQQIEDKVLAEKHQEQLLKAKNDFLDFAKIQKEFYLSNLLDKKYQEIRFELESKITEIIDLAVKTNTLESYNSANSSILQMHEWLIDQKNIINKKYEELKTELLQLINQTQVNLSNQGYFESEISSVTANFIFGDNFKVNKYNWILNNKNINKNSYEIQIEKTNNSDTQILILNLDVTYKGFDFYNLNTKEYLIFNHNPLEDLLIKSNDNFVITTNKGINLIIDNKESNFTYEWFFNNEKLSESSNVLNAKEPGVYWSIVTNPQGVKYQLDSVEVSEDTLESLNVNPEFLNLASNVARPSNFVIKNIAYHSRQANHQTYETQLNKMYASSGFRYPGYDNNYEGRRNENSFIMHNGEKINISDLVLNETVGENSLNNKPNEIYSSQEFILNQIANNALKQHPAAINFHQKQVSDQTPSLERYFLLGQDTLGIFNTGLYAVAGEVIELKFSDSFYEYLKKEYQNKPTTEINTFSIIINQHYWNNYEFNNTGRISNRYPRVRSEFKINFSMIDPITKTFKFGTPFGEPLVLTKEDTCGIMVI</sequence>
<organism evidence="4 5">
    <name type="scientific">Mycoplasmopsis ciconiae</name>
    <dbReference type="NCBI Taxonomy" id="561067"/>
    <lineage>
        <taxon>Bacteria</taxon>
        <taxon>Bacillati</taxon>
        <taxon>Mycoplasmatota</taxon>
        <taxon>Mycoplasmoidales</taxon>
        <taxon>Metamycoplasmataceae</taxon>
        <taxon>Mycoplasmopsis</taxon>
    </lineage>
</organism>